<name>A0A7D3R153_9VIRU</name>
<evidence type="ECO:0000313" key="2">
    <source>
        <dbReference type="Proteomes" id="UP001162001"/>
    </source>
</evidence>
<dbReference type="GO" id="GO:0016740">
    <property type="term" value="F:transferase activity"/>
    <property type="evidence" value="ECO:0007669"/>
    <property type="project" value="UniProtKB-KW"/>
</dbReference>
<organism evidence="1 2">
    <name type="scientific">Fadolivirus FV1/VV64</name>
    <dbReference type="NCBI Taxonomy" id="3070911"/>
    <lineage>
        <taxon>Viruses</taxon>
        <taxon>Varidnaviria</taxon>
        <taxon>Bamfordvirae</taxon>
        <taxon>Nucleocytoviricota</taxon>
        <taxon>Megaviricetes</taxon>
        <taxon>Imitervirales</taxon>
        <taxon>Mimiviridae</taxon>
        <taxon>Klosneuvirinae</taxon>
        <taxon>Fadolivirus</taxon>
        <taxon>Fadolivirus algeromassiliense</taxon>
    </lineage>
</organism>
<accession>A0A7D3R153</accession>
<reference evidence="1 2" key="1">
    <citation type="submission" date="2020-04" db="EMBL/GenBank/DDBJ databases">
        <title>Advantages and limits of metagenomic assembly and binning of a giant virus.</title>
        <authorList>
            <person name="Schulz F."/>
            <person name="Andreani J."/>
            <person name="Francis R."/>
            <person name="Boudjemaa H."/>
            <person name="Bou Khalil J.Y."/>
            <person name="Lee J."/>
            <person name="La Scola B."/>
            <person name="Woyke T."/>
        </authorList>
    </citation>
    <scope>NUCLEOTIDE SEQUENCE [LARGE SCALE GENOMIC DNA]</scope>
    <source>
        <strain evidence="1 2">FV1/VV64</strain>
    </source>
</reference>
<sequence>MKKVVYSCLFVNGPKKRDQPSINNKLEGWDYIMFTNIPDKLINTGWTPIQKPLVNNHPIYSAKHYKWCGHKYLSEYDIAIYVDAYMTPNHNVDWNNYANKVEVYGISNGIIMMKHPNRACIYSECNEIHKCRKDTKANMEKVINFLKLEGMPTNYGLTAAGLFIRHLKNNELNKFCEELFDLMLKFSYRDQSLLSYMFWKNKQQLNCQLTDKFYIRSGKMGDHSYI</sequence>
<dbReference type="InterPro" id="IPR029044">
    <property type="entry name" value="Nucleotide-diphossugar_trans"/>
</dbReference>
<protein>
    <submittedName>
        <fullName evidence="1">Nucleotide-diphospho-sugar transferase</fullName>
    </submittedName>
</protein>
<keyword evidence="1" id="KW-0808">Transferase</keyword>
<gene>
    <name evidence="1" type="ORF">Fadolivirus_1_723</name>
</gene>
<dbReference type="EMBL" id="MT418680">
    <property type="protein sequence ID" value="QKF94181.1"/>
    <property type="molecule type" value="Genomic_DNA"/>
</dbReference>
<dbReference type="SUPFAM" id="SSF53448">
    <property type="entry name" value="Nucleotide-diphospho-sugar transferases"/>
    <property type="match status" value="1"/>
</dbReference>
<proteinExistence type="predicted"/>
<dbReference type="Gene3D" id="3.90.550.10">
    <property type="entry name" value="Spore Coat Polysaccharide Biosynthesis Protein SpsA, Chain A"/>
    <property type="match status" value="1"/>
</dbReference>
<evidence type="ECO:0000313" key="1">
    <source>
        <dbReference type="EMBL" id="QKF94181.1"/>
    </source>
</evidence>
<keyword evidence="2" id="KW-1185">Reference proteome</keyword>
<dbReference type="Proteomes" id="UP001162001">
    <property type="component" value="Segment"/>
</dbReference>